<evidence type="ECO:0000256" key="1">
    <source>
        <dbReference type="ARBA" id="ARBA00005234"/>
    </source>
</evidence>
<evidence type="ECO:0000256" key="4">
    <source>
        <dbReference type="ARBA" id="ARBA00022807"/>
    </source>
</evidence>
<sequence length="164" mass="18597">MKLLKMESGTEIKQAALYKVGDCQIDEYDVDCIANHDFLTDRTLLFFITYFYTKFAKEFKKKVEIISPEVVHLIKMVDESKEILIPLKLNTKKLIILLINDCVSAESGGGSHWSLLVYYQKSNSFYHFDSMGNSNGNHASIVADKVTEVLDGFLNYLILISASP</sequence>
<comment type="similarity">
    <text evidence="1">Belongs to the peptidase C48 family.</text>
</comment>
<dbReference type="GO" id="GO:0008234">
    <property type="term" value="F:cysteine-type peptidase activity"/>
    <property type="evidence" value="ECO:0007669"/>
    <property type="project" value="UniProtKB-KW"/>
</dbReference>
<evidence type="ECO:0000313" key="6">
    <source>
        <dbReference type="EMBL" id="NDJ98460.1"/>
    </source>
</evidence>
<dbReference type="PANTHER" id="PTHR46468:SF1">
    <property type="entry name" value="SENTRIN-SPECIFIC PROTEASE 8"/>
    <property type="match status" value="1"/>
</dbReference>
<name>A0A6B2G4D5_MYXSQ</name>
<proteinExistence type="inferred from homology"/>
<dbReference type="InterPro" id="IPR003653">
    <property type="entry name" value="Peptidase_C48_C"/>
</dbReference>
<dbReference type="PANTHER" id="PTHR46468">
    <property type="entry name" value="SENTRIN-SPECIFIC PROTEASE 8"/>
    <property type="match status" value="1"/>
</dbReference>
<dbReference type="GO" id="GO:0000338">
    <property type="term" value="P:protein deneddylation"/>
    <property type="evidence" value="ECO:0007669"/>
    <property type="project" value="TreeGrafter"/>
</dbReference>
<accession>A0A6B2G4D5</accession>
<dbReference type="InterPro" id="IPR038765">
    <property type="entry name" value="Papain-like_cys_pep_sf"/>
</dbReference>
<dbReference type="Gene3D" id="3.40.395.10">
    <property type="entry name" value="Adenoviral Proteinase, Chain A"/>
    <property type="match status" value="1"/>
</dbReference>
<protein>
    <submittedName>
        <fullName evidence="6">Sentrin-specific protease 8 (Trinotate prediction)</fullName>
    </submittedName>
</protein>
<keyword evidence="3" id="KW-0378">Hydrolase</keyword>
<evidence type="ECO:0000256" key="3">
    <source>
        <dbReference type="ARBA" id="ARBA00022801"/>
    </source>
</evidence>
<evidence type="ECO:0000259" key="5">
    <source>
        <dbReference type="Pfam" id="PF02902"/>
    </source>
</evidence>
<dbReference type="GO" id="GO:0019784">
    <property type="term" value="F:deNEDDylase activity"/>
    <property type="evidence" value="ECO:0007669"/>
    <property type="project" value="InterPro"/>
</dbReference>
<keyword evidence="2 6" id="KW-0645">Protease</keyword>
<dbReference type="EMBL" id="GHBR01005419">
    <property type="protein sequence ID" value="NDJ98460.1"/>
    <property type="molecule type" value="Transcribed_RNA"/>
</dbReference>
<organism evidence="6">
    <name type="scientific">Myxobolus squamalis</name>
    <name type="common">Myxosporean</name>
    <dbReference type="NCBI Taxonomy" id="59785"/>
    <lineage>
        <taxon>Eukaryota</taxon>
        <taxon>Metazoa</taxon>
        <taxon>Cnidaria</taxon>
        <taxon>Myxozoa</taxon>
        <taxon>Myxosporea</taxon>
        <taxon>Bivalvulida</taxon>
        <taxon>Platysporina</taxon>
        <taxon>Myxobolidae</taxon>
        <taxon>Myxobolus</taxon>
    </lineage>
</organism>
<dbReference type="Pfam" id="PF02902">
    <property type="entry name" value="Peptidase_C48"/>
    <property type="match status" value="1"/>
</dbReference>
<keyword evidence="4" id="KW-0788">Thiol protease</keyword>
<feature type="domain" description="Ubiquitin-like protease family profile" evidence="5">
    <location>
        <begin position="46"/>
        <end position="141"/>
    </location>
</feature>
<reference evidence="6" key="1">
    <citation type="submission" date="2018-11" db="EMBL/GenBank/DDBJ databases">
        <title>Myxobolus squamalis genome and transcriptome.</title>
        <authorList>
            <person name="Yahalomi D."/>
            <person name="Atkinson S.D."/>
            <person name="Neuhof M."/>
            <person name="Chang E.S."/>
            <person name="Philippe H."/>
            <person name="Cartwright P."/>
            <person name="Bartholomew J.L."/>
            <person name="Huchon D."/>
        </authorList>
    </citation>
    <scope>NUCLEOTIDE SEQUENCE</scope>
    <source>
        <strain evidence="6">71B08</strain>
        <tissue evidence="6">Whole</tissue>
    </source>
</reference>
<dbReference type="AlphaFoldDB" id="A0A6B2G4D5"/>
<dbReference type="InterPro" id="IPR044613">
    <property type="entry name" value="Nep1/2-like"/>
</dbReference>
<evidence type="ECO:0000256" key="2">
    <source>
        <dbReference type="ARBA" id="ARBA00022670"/>
    </source>
</evidence>
<dbReference type="SUPFAM" id="SSF54001">
    <property type="entry name" value="Cysteine proteinases"/>
    <property type="match status" value="1"/>
</dbReference>
<dbReference type="GO" id="GO:0006508">
    <property type="term" value="P:proteolysis"/>
    <property type="evidence" value="ECO:0007669"/>
    <property type="project" value="UniProtKB-KW"/>
</dbReference>